<dbReference type="Proteomes" id="UP000800096">
    <property type="component" value="Unassembled WGS sequence"/>
</dbReference>
<evidence type="ECO:0000313" key="3">
    <source>
        <dbReference type="Proteomes" id="UP000800096"/>
    </source>
</evidence>
<accession>A0A6A5R425</accession>
<reference evidence="2" key="1">
    <citation type="journal article" date="2020" name="Stud. Mycol.">
        <title>101 Dothideomycetes genomes: a test case for predicting lifestyles and emergence of pathogens.</title>
        <authorList>
            <person name="Haridas S."/>
            <person name="Albert R."/>
            <person name="Binder M."/>
            <person name="Bloem J."/>
            <person name="Labutti K."/>
            <person name="Salamov A."/>
            <person name="Andreopoulos B."/>
            <person name="Baker S."/>
            <person name="Barry K."/>
            <person name="Bills G."/>
            <person name="Bluhm B."/>
            <person name="Cannon C."/>
            <person name="Castanera R."/>
            <person name="Culley D."/>
            <person name="Daum C."/>
            <person name="Ezra D."/>
            <person name="Gonzalez J."/>
            <person name="Henrissat B."/>
            <person name="Kuo A."/>
            <person name="Liang C."/>
            <person name="Lipzen A."/>
            <person name="Lutzoni F."/>
            <person name="Magnuson J."/>
            <person name="Mondo S."/>
            <person name="Nolan M."/>
            <person name="Ohm R."/>
            <person name="Pangilinan J."/>
            <person name="Park H.-J."/>
            <person name="Ramirez L."/>
            <person name="Alfaro M."/>
            <person name="Sun H."/>
            <person name="Tritt A."/>
            <person name="Yoshinaga Y."/>
            <person name="Zwiers L.-H."/>
            <person name="Turgeon B."/>
            <person name="Goodwin S."/>
            <person name="Spatafora J."/>
            <person name="Crous P."/>
            <person name="Grigoriev I."/>
        </authorList>
    </citation>
    <scope>NUCLEOTIDE SEQUENCE</scope>
    <source>
        <strain evidence="2">HMLAC05119</strain>
    </source>
</reference>
<dbReference type="OrthoDB" id="3794583at2759"/>
<dbReference type="EMBL" id="ML979132">
    <property type="protein sequence ID" value="KAF1921536.1"/>
    <property type="molecule type" value="Genomic_DNA"/>
</dbReference>
<sequence>MPTRSGKAFSIASDPPSAKPTSKKKQPVQKTRATAASKRARADSDALPAAPGLQQEREEAPAVKRPRHGPGGLRNAGRSETDDIIDLTLSDHGPQVPTATYGMTWDLPVRRGPEEVHKHPHILQQQKQKHQKTTRRGTGPARVMFTVSEARLRLHGAGKQTADHLIPPYTLRTGEYVPFPVTKSYHLGAMGRYSKAPVRLVAQQTDHDPADYVFDRAVVHCGKRIDEVPRPHVGSTTPSPYPSQLLHERRGLRKALEPRAPHDRCIDGAPKPAQDDVLPSQHQAPTFDAVTGGYGQYAKAHLLPKDMTASVSVPKLDGSIGAKRPLQAEPYTFTFGPYHGQTFYQVPMSYLRSIEHNHALMEKENSLRGAFGRCFPRGCFRYEVENYRFDFGKYITKSMHEVPEAYLADVATNMFQLGKSVVLQHALRCKNQQLGRSNNALDATLKTFYKKKSQSKI</sequence>
<feature type="region of interest" description="Disordered" evidence="1">
    <location>
        <begin position="1"/>
        <end position="80"/>
    </location>
</feature>
<proteinExistence type="predicted"/>
<organism evidence="2 3">
    <name type="scientific">Ampelomyces quisqualis</name>
    <name type="common">Powdery mildew agent</name>
    <dbReference type="NCBI Taxonomy" id="50730"/>
    <lineage>
        <taxon>Eukaryota</taxon>
        <taxon>Fungi</taxon>
        <taxon>Dikarya</taxon>
        <taxon>Ascomycota</taxon>
        <taxon>Pezizomycotina</taxon>
        <taxon>Dothideomycetes</taxon>
        <taxon>Pleosporomycetidae</taxon>
        <taxon>Pleosporales</taxon>
        <taxon>Pleosporineae</taxon>
        <taxon>Phaeosphaeriaceae</taxon>
        <taxon>Ampelomyces</taxon>
    </lineage>
</organism>
<keyword evidence="3" id="KW-1185">Reference proteome</keyword>
<name>A0A6A5R425_AMPQU</name>
<dbReference type="AlphaFoldDB" id="A0A6A5R425"/>
<protein>
    <submittedName>
        <fullName evidence="2">Uncharacterized protein</fullName>
    </submittedName>
</protein>
<evidence type="ECO:0000256" key="1">
    <source>
        <dbReference type="SAM" id="MobiDB-lite"/>
    </source>
</evidence>
<gene>
    <name evidence="2" type="ORF">BDU57DRAFT_52789</name>
</gene>
<evidence type="ECO:0000313" key="2">
    <source>
        <dbReference type="EMBL" id="KAF1921536.1"/>
    </source>
</evidence>